<dbReference type="InterPro" id="IPR021324">
    <property type="entry name" value="DUF2929"/>
</dbReference>
<protein>
    <submittedName>
        <fullName evidence="2">DUF2929 family protein</fullName>
    </submittedName>
</protein>
<name>A0A3P2RA53_WEIVI</name>
<dbReference type="RefSeq" id="WP_124943468.1">
    <property type="nucleotide sequence ID" value="NZ_RHGY01000006.1"/>
</dbReference>
<keyword evidence="1" id="KW-1133">Transmembrane helix</keyword>
<keyword evidence="1" id="KW-0812">Transmembrane</keyword>
<feature type="transmembrane region" description="Helical" evidence="1">
    <location>
        <begin position="34"/>
        <end position="52"/>
    </location>
</feature>
<sequence length="63" mass="6940">MKYLTLFFWMFILGEVVGYISSALLGVSYDATTVSLFSAIVGTLGTVVEYYISKSAAPKPREH</sequence>
<dbReference type="OrthoDB" id="2139526at2"/>
<evidence type="ECO:0000313" key="3">
    <source>
        <dbReference type="Proteomes" id="UP000275836"/>
    </source>
</evidence>
<gene>
    <name evidence="2" type="ORF">D3P96_06015</name>
</gene>
<dbReference type="AlphaFoldDB" id="A0A3P2RA53"/>
<reference evidence="2 3" key="1">
    <citation type="submission" date="2018-10" db="EMBL/GenBank/DDBJ databases">
        <title>Draft genome sequence of Weissella viridescens UCO-SMC3.</title>
        <authorList>
            <person name="Garcia-Cancino A."/>
            <person name="Espinoza-Monje M."/>
            <person name="Albarracin L."/>
            <person name="Garcia-Castillo V."/>
            <person name="Campos-Martin J."/>
            <person name="Nakano Y."/>
            <person name="Guitierrez-Zamorano C."/>
            <person name="Ikeda-Ohtsubo W."/>
            <person name="Morita H."/>
            <person name="Kitazawa H."/>
            <person name="Villena J."/>
        </authorList>
    </citation>
    <scope>NUCLEOTIDE SEQUENCE [LARGE SCALE GENOMIC DNA]</scope>
    <source>
        <strain evidence="2 3">UCO-SMC3</strain>
    </source>
</reference>
<dbReference type="EMBL" id="RHGY01000006">
    <property type="protein sequence ID" value="RRG17709.1"/>
    <property type="molecule type" value="Genomic_DNA"/>
</dbReference>
<proteinExistence type="predicted"/>
<accession>A0A3P2RA53</accession>
<keyword evidence="1" id="KW-0472">Membrane</keyword>
<dbReference type="Pfam" id="PF11151">
    <property type="entry name" value="DUF2929"/>
    <property type="match status" value="1"/>
</dbReference>
<evidence type="ECO:0000313" key="2">
    <source>
        <dbReference type="EMBL" id="RRG17709.1"/>
    </source>
</evidence>
<comment type="caution">
    <text evidence="2">The sequence shown here is derived from an EMBL/GenBank/DDBJ whole genome shotgun (WGS) entry which is preliminary data.</text>
</comment>
<organism evidence="2 3">
    <name type="scientific">Weissella viridescens</name>
    <name type="common">Lactobacillus viridescens</name>
    <dbReference type="NCBI Taxonomy" id="1629"/>
    <lineage>
        <taxon>Bacteria</taxon>
        <taxon>Bacillati</taxon>
        <taxon>Bacillota</taxon>
        <taxon>Bacilli</taxon>
        <taxon>Lactobacillales</taxon>
        <taxon>Lactobacillaceae</taxon>
        <taxon>Weissella</taxon>
    </lineage>
</organism>
<dbReference type="Proteomes" id="UP000275836">
    <property type="component" value="Unassembled WGS sequence"/>
</dbReference>
<evidence type="ECO:0000256" key="1">
    <source>
        <dbReference type="SAM" id="Phobius"/>
    </source>
</evidence>